<evidence type="ECO:0000313" key="2">
    <source>
        <dbReference type="EMBL" id="CUT17246.1"/>
    </source>
</evidence>
<dbReference type="OrthoDB" id="9862751at2"/>
<gene>
    <name evidence="2" type="ORF">Ark11_0397</name>
</gene>
<dbReference type="GO" id="GO:0030254">
    <property type="term" value="P:protein secretion by the type III secretion system"/>
    <property type="evidence" value="ECO:0007669"/>
    <property type="project" value="InterPro"/>
</dbReference>
<dbReference type="Proteomes" id="UP000198651">
    <property type="component" value="Chromosome I"/>
</dbReference>
<accession>A0A0S4M0J3</accession>
<protein>
    <submittedName>
        <fullName evidence="2">Uncharacterized protein</fullName>
    </submittedName>
</protein>
<dbReference type="Pfam" id="PF05932">
    <property type="entry name" value="CesT"/>
    <property type="match status" value="1"/>
</dbReference>
<evidence type="ECO:0000313" key="3">
    <source>
        <dbReference type="Proteomes" id="UP000198651"/>
    </source>
</evidence>
<dbReference type="CDD" id="cd17024">
    <property type="entry name" value="T3SC_IA_DspF-like"/>
    <property type="match status" value="1"/>
</dbReference>
<dbReference type="EMBL" id="LN906597">
    <property type="protein sequence ID" value="CUT17246.1"/>
    <property type="molecule type" value="Genomic_DNA"/>
</dbReference>
<feature type="region of interest" description="Disordered" evidence="1">
    <location>
        <begin position="140"/>
        <end position="172"/>
    </location>
</feature>
<keyword evidence="3" id="KW-1185">Reference proteome</keyword>
<feature type="compositionally biased region" description="Polar residues" evidence="1">
    <location>
        <begin position="146"/>
        <end position="157"/>
    </location>
</feature>
<feature type="compositionally biased region" description="Basic and acidic residues" evidence="1">
    <location>
        <begin position="162"/>
        <end position="172"/>
    </location>
</feature>
<organism evidence="2 3">
    <name type="scientific">Candidatus Ichthyocystis hellenicum</name>
    <dbReference type="NCBI Taxonomy" id="1561003"/>
    <lineage>
        <taxon>Bacteria</taxon>
        <taxon>Pseudomonadati</taxon>
        <taxon>Pseudomonadota</taxon>
        <taxon>Betaproteobacteria</taxon>
        <taxon>Burkholderiales</taxon>
        <taxon>Candidatus Ichthyocystis</taxon>
    </lineage>
</organism>
<dbReference type="Gene3D" id="3.30.1460.10">
    <property type="match status" value="1"/>
</dbReference>
<proteinExistence type="predicted"/>
<dbReference type="SUPFAM" id="SSF69635">
    <property type="entry name" value="Type III secretory system chaperone-like"/>
    <property type="match status" value="1"/>
</dbReference>
<dbReference type="RefSeq" id="WP_092342162.1">
    <property type="nucleotide sequence ID" value="NZ_FLSL01000086.1"/>
</dbReference>
<dbReference type="InterPro" id="IPR010261">
    <property type="entry name" value="Tir_chaperone"/>
</dbReference>
<evidence type="ECO:0000256" key="1">
    <source>
        <dbReference type="SAM" id="MobiDB-lite"/>
    </source>
</evidence>
<sequence>MDNASKIDGFLKEISQKLGTKFSLIDRVCVLVDKDKANRWIIEVPENSDFVVFFAPMFVIPDYKLREGYETVLRRNIYANENRGTWIALNPNSSELTLVFSHVVDMLNCQLFENILTQFVEFSKEVRESVFDEVMKGVSPHDNRRTAVSSDPAPTSGDNDDGDGRPDFSRLA</sequence>
<dbReference type="AlphaFoldDB" id="A0A0S4M0J3"/>
<name>A0A0S4M0J3_9BURK</name>
<reference evidence="3" key="1">
    <citation type="submission" date="2015-11" db="EMBL/GenBank/DDBJ databases">
        <authorList>
            <person name="Seth-Smith H.M.B."/>
        </authorList>
    </citation>
    <scope>NUCLEOTIDE SEQUENCE [LARGE SCALE GENOMIC DNA]</scope>
    <source>
        <strain evidence="3">2013Ark11</strain>
    </source>
</reference>
<dbReference type="STRING" id="1561003.Ark11_0397"/>